<dbReference type="NCBIfam" id="TIGR04076">
    <property type="entry name" value="TIGR04076 family protein"/>
    <property type="match status" value="1"/>
</dbReference>
<reference evidence="1" key="1">
    <citation type="journal article" date="2014" name="Front. Microbiol.">
        <title>High frequency of phylogenetically diverse reductive dehalogenase-homologous genes in deep subseafloor sedimentary metagenomes.</title>
        <authorList>
            <person name="Kawai M."/>
            <person name="Futagami T."/>
            <person name="Toyoda A."/>
            <person name="Takaki Y."/>
            <person name="Nishi S."/>
            <person name="Hori S."/>
            <person name="Arai W."/>
            <person name="Tsubouchi T."/>
            <person name="Morono Y."/>
            <person name="Uchiyama I."/>
            <person name="Ito T."/>
            <person name="Fujiyama A."/>
            <person name="Inagaki F."/>
            <person name="Takami H."/>
        </authorList>
    </citation>
    <scope>NUCLEOTIDE SEQUENCE</scope>
    <source>
        <strain evidence="1">Expedition CK06-06</strain>
    </source>
</reference>
<gene>
    <name evidence="1" type="ORF">S01H1_09123</name>
</gene>
<name>X0TZU6_9ZZZZ</name>
<dbReference type="InterPro" id="IPR023811">
    <property type="entry name" value="CHP04076"/>
</dbReference>
<accession>X0TZU6</accession>
<dbReference type="AlphaFoldDB" id="X0TZU6"/>
<proteinExistence type="predicted"/>
<evidence type="ECO:0000313" key="1">
    <source>
        <dbReference type="EMBL" id="GAF81690.1"/>
    </source>
</evidence>
<comment type="caution">
    <text evidence="1">The sequence shown here is derived from an EMBL/GenBank/DDBJ whole genome shotgun (WGS) entry which is preliminary data.</text>
</comment>
<sequence>MSKIKVSVERIDGLCNLPMKVGDYFYVEDSKLYVPEGKYICIWALQSLMPVFPILAVRDKLEKTHWVKKVKNFSCPDPKGLVQFRLEVIE</sequence>
<organism evidence="1">
    <name type="scientific">marine sediment metagenome</name>
    <dbReference type="NCBI Taxonomy" id="412755"/>
    <lineage>
        <taxon>unclassified sequences</taxon>
        <taxon>metagenomes</taxon>
        <taxon>ecological metagenomes</taxon>
    </lineage>
</organism>
<protein>
    <recommendedName>
        <fullName evidence="2">TIGR04076 family protein</fullName>
    </recommendedName>
</protein>
<dbReference type="EMBL" id="BARS01004662">
    <property type="protein sequence ID" value="GAF81690.1"/>
    <property type="molecule type" value="Genomic_DNA"/>
</dbReference>
<evidence type="ECO:0008006" key="2">
    <source>
        <dbReference type="Google" id="ProtNLM"/>
    </source>
</evidence>